<evidence type="ECO:0000313" key="16">
    <source>
        <dbReference type="Proteomes" id="UP001499978"/>
    </source>
</evidence>
<keyword evidence="8 13" id="KW-0067">ATP-binding</keyword>
<comment type="similarity">
    <text evidence="2 13">Belongs to the class-II aminoacyl-tRNA synthetase family. Phe-tRNA synthetase alpha subunit type 1 subfamily.</text>
</comment>
<accession>A0ABN3NHL1</accession>
<keyword evidence="6 13" id="KW-0479">Metal-binding</keyword>
<dbReference type="PROSITE" id="PS50862">
    <property type="entry name" value="AA_TRNA_LIGASE_II"/>
    <property type="match status" value="1"/>
</dbReference>
<dbReference type="Proteomes" id="UP001499978">
    <property type="component" value="Unassembled WGS sequence"/>
</dbReference>
<dbReference type="HAMAP" id="MF_00281">
    <property type="entry name" value="Phe_tRNA_synth_alpha1"/>
    <property type="match status" value="1"/>
</dbReference>
<keyword evidence="10 13" id="KW-0648">Protein biosynthesis</keyword>
<evidence type="ECO:0000256" key="11">
    <source>
        <dbReference type="ARBA" id="ARBA00023146"/>
    </source>
</evidence>
<dbReference type="PANTHER" id="PTHR11538:SF41">
    <property type="entry name" value="PHENYLALANINE--TRNA LIGASE, MITOCHONDRIAL"/>
    <property type="match status" value="1"/>
</dbReference>
<organism evidence="15 16">
    <name type="scientific">Pilimelia columellifera subsp. columellifera</name>
    <dbReference type="NCBI Taxonomy" id="706583"/>
    <lineage>
        <taxon>Bacteria</taxon>
        <taxon>Bacillati</taxon>
        <taxon>Actinomycetota</taxon>
        <taxon>Actinomycetes</taxon>
        <taxon>Micromonosporales</taxon>
        <taxon>Micromonosporaceae</taxon>
        <taxon>Pilimelia</taxon>
    </lineage>
</organism>
<feature type="domain" description="Aminoacyl-transfer RNA synthetases class-II family profile" evidence="14">
    <location>
        <begin position="123"/>
        <end position="352"/>
    </location>
</feature>
<keyword evidence="5 13" id="KW-0436">Ligase</keyword>
<evidence type="ECO:0000256" key="13">
    <source>
        <dbReference type="HAMAP-Rule" id="MF_00281"/>
    </source>
</evidence>
<evidence type="ECO:0000256" key="4">
    <source>
        <dbReference type="ARBA" id="ARBA00022490"/>
    </source>
</evidence>
<evidence type="ECO:0000256" key="5">
    <source>
        <dbReference type="ARBA" id="ARBA00022598"/>
    </source>
</evidence>
<evidence type="ECO:0000256" key="8">
    <source>
        <dbReference type="ARBA" id="ARBA00022840"/>
    </source>
</evidence>
<comment type="catalytic activity">
    <reaction evidence="12 13">
        <text>tRNA(Phe) + L-phenylalanine + ATP = L-phenylalanyl-tRNA(Phe) + AMP + diphosphate + H(+)</text>
        <dbReference type="Rhea" id="RHEA:19413"/>
        <dbReference type="Rhea" id="RHEA-COMP:9668"/>
        <dbReference type="Rhea" id="RHEA-COMP:9699"/>
        <dbReference type="ChEBI" id="CHEBI:15378"/>
        <dbReference type="ChEBI" id="CHEBI:30616"/>
        <dbReference type="ChEBI" id="CHEBI:33019"/>
        <dbReference type="ChEBI" id="CHEBI:58095"/>
        <dbReference type="ChEBI" id="CHEBI:78442"/>
        <dbReference type="ChEBI" id="CHEBI:78531"/>
        <dbReference type="ChEBI" id="CHEBI:456215"/>
        <dbReference type="EC" id="6.1.1.20"/>
    </reaction>
</comment>
<name>A0ABN3NHL1_9ACTN</name>
<evidence type="ECO:0000256" key="3">
    <source>
        <dbReference type="ARBA" id="ARBA00011209"/>
    </source>
</evidence>
<evidence type="ECO:0000256" key="7">
    <source>
        <dbReference type="ARBA" id="ARBA00022741"/>
    </source>
</evidence>
<reference evidence="15 16" key="1">
    <citation type="journal article" date="2019" name="Int. J. Syst. Evol. Microbiol.">
        <title>The Global Catalogue of Microorganisms (GCM) 10K type strain sequencing project: providing services to taxonomists for standard genome sequencing and annotation.</title>
        <authorList>
            <consortium name="The Broad Institute Genomics Platform"/>
            <consortium name="The Broad Institute Genome Sequencing Center for Infectious Disease"/>
            <person name="Wu L."/>
            <person name="Ma J."/>
        </authorList>
    </citation>
    <scope>NUCLEOTIDE SEQUENCE [LARGE SCALE GENOMIC DNA]</scope>
    <source>
        <strain evidence="15 16">JCM 3367</strain>
    </source>
</reference>
<dbReference type="Gene3D" id="3.30.930.10">
    <property type="entry name" value="Bira Bifunctional Protein, Domain 2"/>
    <property type="match status" value="1"/>
</dbReference>
<dbReference type="GO" id="GO:0016874">
    <property type="term" value="F:ligase activity"/>
    <property type="evidence" value="ECO:0007669"/>
    <property type="project" value="UniProtKB-KW"/>
</dbReference>
<evidence type="ECO:0000259" key="14">
    <source>
        <dbReference type="PROSITE" id="PS50862"/>
    </source>
</evidence>
<keyword evidence="4 13" id="KW-0963">Cytoplasm</keyword>
<dbReference type="EC" id="6.1.1.20" evidence="13"/>
<keyword evidence="16" id="KW-1185">Reference proteome</keyword>
<comment type="cofactor">
    <cofactor evidence="13">
        <name>Mg(2+)</name>
        <dbReference type="ChEBI" id="CHEBI:18420"/>
    </cofactor>
    <text evidence="13">Binds 2 magnesium ions per tetramer.</text>
</comment>
<keyword evidence="9 13" id="KW-0460">Magnesium</keyword>
<dbReference type="SUPFAM" id="SSF55681">
    <property type="entry name" value="Class II aaRS and biotin synthetases"/>
    <property type="match status" value="1"/>
</dbReference>
<keyword evidence="11 13" id="KW-0030">Aminoacyl-tRNA synthetase</keyword>
<dbReference type="SUPFAM" id="SSF46589">
    <property type="entry name" value="tRNA-binding arm"/>
    <property type="match status" value="1"/>
</dbReference>
<keyword evidence="7 13" id="KW-0547">Nucleotide-binding</keyword>
<proteinExistence type="inferred from homology"/>
<comment type="subcellular location">
    <subcellularLocation>
        <location evidence="1 13">Cytoplasm</location>
    </subcellularLocation>
</comment>
<dbReference type="InterPro" id="IPR022911">
    <property type="entry name" value="Phe_tRNA_ligase_alpha1_bac"/>
</dbReference>
<dbReference type="RefSeq" id="WP_344171705.1">
    <property type="nucleotide sequence ID" value="NZ_BAAARY010000008.1"/>
</dbReference>
<dbReference type="EMBL" id="BAAARY010000008">
    <property type="protein sequence ID" value="GAA2522544.1"/>
    <property type="molecule type" value="Genomic_DNA"/>
</dbReference>
<dbReference type="Pfam" id="PF01409">
    <property type="entry name" value="tRNA-synt_2d"/>
    <property type="match status" value="1"/>
</dbReference>
<evidence type="ECO:0000256" key="9">
    <source>
        <dbReference type="ARBA" id="ARBA00022842"/>
    </source>
</evidence>
<dbReference type="Pfam" id="PF02912">
    <property type="entry name" value="Phe_tRNA-synt_N"/>
    <property type="match status" value="1"/>
</dbReference>
<dbReference type="InterPro" id="IPR006195">
    <property type="entry name" value="aa-tRNA-synth_II"/>
</dbReference>
<evidence type="ECO:0000313" key="15">
    <source>
        <dbReference type="EMBL" id="GAA2522544.1"/>
    </source>
</evidence>
<comment type="subunit">
    <text evidence="3 13">Tetramer of two alpha and two beta subunits.</text>
</comment>
<dbReference type="PANTHER" id="PTHR11538">
    <property type="entry name" value="PHENYLALANYL-TRNA SYNTHETASE"/>
    <property type="match status" value="1"/>
</dbReference>
<feature type="binding site" evidence="13">
    <location>
        <position position="268"/>
    </location>
    <ligand>
        <name>Mg(2+)</name>
        <dbReference type="ChEBI" id="CHEBI:18420"/>
        <note>shared with beta subunit</note>
    </ligand>
</feature>
<protein>
    <recommendedName>
        <fullName evidence="13">Phenylalanine--tRNA ligase alpha subunit</fullName>
        <ecNumber evidence="13">6.1.1.20</ecNumber>
    </recommendedName>
    <alternativeName>
        <fullName evidence="13">Phenylalanyl-tRNA synthetase alpha subunit</fullName>
        <shortName evidence="13">PheRS</shortName>
    </alternativeName>
</protein>
<comment type="caution">
    <text evidence="15">The sequence shown here is derived from an EMBL/GenBank/DDBJ whole genome shotgun (WGS) entry which is preliminary data.</text>
</comment>
<dbReference type="InterPro" id="IPR010978">
    <property type="entry name" value="tRNA-bd_arm"/>
</dbReference>
<evidence type="ECO:0000256" key="6">
    <source>
        <dbReference type="ARBA" id="ARBA00022723"/>
    </source>
</evidence>
<gene>
    <name evidence="15" type="primary">pheS_1</name>
    <name evidence="13" type="synonym">pheS</name>
    <name evidence="15" type="ORF">GCM10010201_20780</name>
</gene>
<dbReference type="InterPro" id="IPR002319">
    <property type="entry name" value="Phenylalanyl-tRNA_Synthase"/>
</dbReference>
<evidence type="ECO:0000256" key="12">
    <source>
        <dbReference type="ARBA" id="ARBA00049255"/>
    </source>
</evidence>
<evidence type="ECO:0000256" key="10">
    <source>
        <dbReference type="ARBA" id="ARBA00022917"/>
    </source>
</evidence>
<dbReference type="InterPro" id="IPR045864">
    <property type="entry name" value="aa-tRNA-synth_II/BPL/LPL"/>
</dbReference>
<evidence type="ECO:0000256" key="1">
    <source>
        <dbReference type="ARBA" id="ARBA00004496"/>
    </source>
</evidence>
<evidence type="ECO:0000256" key="2">
    <source>
        <dbReference type="ARBA" id="ARBA00010207"/>
    </source>
</evidence>
<sequence>MTSTDSDLPTQIDQVRQSALAAVAAADTTAAVDEVRREFLGRTGTLLQFRRLVGTLPPADRKTVGAAVGAAQGEVEQALAARSQELLDAEPALAEPFDVTLPGLPPAGGPGGLHPTVQMMYDLNDAFTALNFEVYSGPEISSELFEFDHMNFPADHPARESMDTYWLTGTADKHGEQRLCLRPHLTGASIRYMREHEPPFRFVYPGRVYRNESTDARHERAFFQYEVLIVDRDVPLTAGKMLVDTILDTVFGKPVETRMRTGFFPFVEPGFEIDMRCQVCDGQGCRTCRQVGWLEVMPGGAPHPNVLCAGGLDPAEWTGFYVNVGLDRLVMMRYGIDDVRLFHSADLRFLTQFA</sequence>
<dbReference type="InterPro" id="IPR004188">
    <property type="entry name" value="Phe-tRNA_ligase_II_N"/>
</dbReference>